<sequence>MAPPLLEQLSCFFRDPRGDVIRFLLSAAISDGGYCGNLLMVVFIDEVQLFVHLGESLGGFGIQDGRRWSSMCHAIQHCLDNIEVELCSEQSVITSCLETGHDGYVCEDFRVAQDVVQFMLVNSIR</sequence>
<accession>A0A016T2Q4</accession>
<dbReference type="AlphaFoldDB" id="A0A016T2Q4"/>
<evidence type="ECO:0000313" key="1">
    <source>
        <dbReference type="EMBL" id="EYB96962.1"/>
    </source>
</evidence>
<keyword evidence="2" id="KW-1185">Reference proteome</keyword>
<proteinExistence type="predicted"/>
<gene>
    <name evidence="1" type="primary">Acey_s0145.g2507</name>
    <name evidence="1" type="ORF">Y032_0145g2507</name>
</gene>
<reference evidence="2" key="1">
    <citation type="journal article" date="2015" name="Nat. Genet.">
        <title>The genome and transcriptome of the zoonotic hookworm Ancylostoma ceylanicum identify infection-specific gene families.</title>
        <authorList>
            <person name="Schwarz E.M."/>
            <person name="Hu Y."/>
            <person name="Antoshechkin I."/>
            <person name="Miller M.M."/>
            <person name="Sternberg P.W."/>
            <person name="Aroian R.V."/>
        </authorList>
    </citation>
    <scope>NUCLEOTIDE SEQUENCE</scope>
    <source>
        <strain evidence="2">HY135</strain>
    </source>
</reference>
<name>A0A016T2Q4_9BILA</name>
<organism evidence="1 2">
    <name type="scientific">Ancylostoma ceylanicum</name>
    <dbReference type="NCBI Taxonomy" id="53326"/>
    <lineage>
        <taxon>Eukaryota</taxon>
        <taxon>Metazoa</taxon>
        <taxon>Ecdysozoa</taxon>
        <taxon>Nematoda</taxon>
        <taxon>Chromadorea</taxon>
        <taxon>Rhabditida</taxon>
        <taxon>Rhabditina</taxon>
        <taxon>Rhabditomorpha</taxon>
        <taxon>Strongyloidea</taxon>
        <taxon>Ancylostomatidae</taxon>
        <taxon>Ancylostomatinae</taxon>
        <taxon>Ancylostoma</taxon>
    </lineage>
</organism>
<dbReference type="EMBL" id="JARK01001481">
    <property type="protein sequence ID" value="EYB96962.1"/>
    <property type="molecule type" value="Genomic_DNA"/>
</dbReference>
<comment type="caution">
    <text evidence="1">The sequence shown here is derived from an EMBL/GenBank/DDBJ whole genome shotgun (WGS) entry which is preliminary data.</text>
</comment>
<protein>
    <submittedName>
        <fullName evidence="1">Uncharacterized protein</fullName>
    </submittedName>
</protein>
<evidence type="ECO:0000313" key="2">
    <source>
        <dbReference type="Proteomes" id="UP000024635"/>
    </source>
</evidence>
<dbReference type="Proteomes" id="UP000024635">
    <property type="component" value="Unassembled WGS sequence"/>
</dbReference>